<sequence length="68" mass="7993">AIPNIKQYFGNSVEDNPNNIGTLEIYRIIKQSNTIWLLSTIFNIDNFIENTQNNQQDQQIFFQISMKL</sequence>
<organism evidence="1 2">
    <name type="scientific">Gigaspora margarita</name>
    <dbReference type="NCBI Taxonomy" id="4874"/>
    <lineage>
        <taxon>Eukaryota</taxon>
        <taxon>Fungi</taxon>
        <taxon>Fungi incertae sedis</taxon>
        <taxon>Mucoromycota</taxon>
        <taxon>Glomeromycotina</taxon>
        <taxon>Glomeromycetes</taxon>
        <taxon>Diversisporales</taxon>
        <taxon>Gigasporaceae</taxon>
        <taxon>Gigaspora</taxon>
    </lineage>
</organism>
<reference evidence="1 2" key="1">
    <citation type="submission" date="2021-06" db="EMBL/GenBank/DDBJ databases">
        <authorList>
            <person name="Kallberg Y."/>
            <person name="Tangrot J."/>
            <person name="Rosling A."/>
        </authorList>
    </citation>
    <scope>NUCLEOTIDE SEQUENCE [LARGE SCALE GENOMIC DNA]</scope>
    <source>
        <strain evidence="1 2">120-4 pot B 10/14</strain>
    </source>
</reference>
<dbReference type="EMBL" id="CAJVQB010106811">
    <property type="protein sequence ID" value="CAG8851582.1"/>
    <property type="molecule type" value="Genomic_DNA"/>
</dbReference>
<evidence type="ECO:0000313" key="1">
    <source>
        <dbReference type="EMBL" id="CAG8851582.1"/>
    </source>
</evidence>
<protein>
    <submittedName>
        <fullName evidence="1">16111_t:CDS:1</fullName>
    </submittedName>
</protein>
<evidence type="ECO:0000313" key="2">
    <source>
        <dbReference type="Proteomes" id="UP000789901"/>
    </source>
</evidence>
<comment type="caution">
    <text evidence="1">The sequence shown here is derived from an EMBL/GenBank/DDBJ whole genome shotgun (WGS) entry which is preliminary data.</text>
</comment>
<gene>
    <name evidence="1" type="ORF">GMARGA_LOCUS40814</name>
</gene>
<feature type="non-terminal residue" evidence="1">
    <location>
        <position position="1"/>
    </location>
</feature>
<proteinExistence type="predicted"/>
<keyword evidence="2" id="KW-1185">Reference proteome</keyword>
<accession>A0ABN7X9S3</accession>
<name>A0ABN7X9S3_GIGMA</name>
<dbReference type="Proteomes" id="UP000789901">
    <property type="component" value="Unassembled WGS sequence"/>
</dbReference>